<dbReference type="SMART" id="SM00666">
    <property type="entry name" value="PB1"/>
    <property type="match status" value="1"/>
</dbReference>
<dbReference type="Pfam" id="PF10551">
    <property type="entry name" value="MULE"/>
    <property type="match status" value="1"/>
</dbReference>
<dbReference type="InterPro" id="IPR004332">
    <property type="entry name" value="Transposase_MuDR"/>
</dbReference>
<dbReference type="InterPro" id="IPR007527">
    <property type="entry name" value="Znf_SWIM"/>
</dbReference>
<dbReference type="RefSeq" id="XP_040969230.1">
    <property type="nucleotide sequence ID" value="XM_041113296.1"/>
</dbReference>
<dbReference type="Pfam" id="PF00564">
    <property type="entry name" value="PB1"/>
    <property type="match status" value="1"/>
</dbReference>
<proteinExistence type="predicted"/>
<keyword evidence="1" id="KW-0479">Metal-binding</keyword>
<dbReference type="RefSeq" id="XP_040969228.1">
    <property type="nucleotide sequence ID" value="XM_041113294.1"/>
</dbReference>
<dbReference type="InterPro" id="IPR018289">
    <property type="entry name" value="MULE_transposase_dom"/>
</dbReference>
<reference evidence="7 8" key="2">
    <citation type="submission" date="2025-05" db="UniProtKB">
        <authorList>
            <consortium name="RefSeq"/>
        </authorList>
    </citation>
    <scope>IDENTIFICATION</scope>
</reference>
<dbReference type="PANTHER" id="PTHR31973">
    <property type="entry name" value="POLYPROTEIN, PUTATIVE-RELATED"/>
    <property type="match status" value="1"/>
</dbReference>
<organism evidence="6 8">
    <name type="scientific">Gossypium hirsutum</name>
    <name type="common">Upland cotton</name>
    <name type="synonym">Gossypium mexicanum</name>
    <dbReference type="NCBI Taxonomy" id="3635"/>
    <lineage>
        <taxon>Eukaryota</taxon>
        <taxon>Viridiplantae</taxon>
        <taxon>Streptophyta</taxon>
        <taxon>Embryophyta</taxon>
        <taxon>Tracheophyta</taxon>
        <taxon>Spermatophyta</taxon>
        <taxon>Magnoliopsida</taxon>
        <taxon>eudicotyledons</taxon>
        <taxon>Gunneridae</taxon>
        <taxon>Pentapetalae</taxon>
        <taxon>rosids</taxon>
        <taxon>malvids</taxon>
        <taxon>Malvales</taxon>
        <taxon>Malvaceae</taxon>
        <taxon>Malvoideae</taxon>
        <taxon>Gossypium</taxon>
    </lineage>
</organism>
<feature type="domain" description="SWIM-type" evidence="5">
    <location>
        <begin position="673"/>
        <end position="705"/>
    </location>
</feature>
<evidence type="ECO:0000256" key="2">
    <source>
        <dbReference type="ARBA" id="ARBA00022771"/>
    </source>
</evidence>
<evidence type="ECO:0000256" key="4">
    <source>
        <dbReference type="PROSITE-ProRule" id="PRU00325"/>
    </source>
</evidence>
<dbReference type="RefSeq" id="XP_040969229.1">
    <property type="nucleotide sequence ID" value="XM_041113295.1"/>
</dbReference>
<name>A0ABM3BQ93_GOSHI</name>
<evidence type="ECO:0000256" key="1">
    <source>
        <dbReference type="ARBA" id="ARBA00022723"/>
    </source>
</evidence>
<evidence type="ECO:0000259" key="5">
    <source>
        <dbReference type="PROSITE" id="PS50966"/>
    </source>
</evidence>
<protein>
    <submittedName>
        <fullName evidence="7 8">Uncharacterized protein isoform X1</fullName>
    </submittedName>
</protein>
<dbReference type="Pfam" id="PF04434">
    <property type="entry name" value="SWIM"/>
    <property type="match status" value="1"/>
</dbReference>
<dbReference type="Proteomes" id="UP000818029">
    <property type="component" value="Chromosome A05"/>
</dbReference>
<keyword evidence="3" id="KW-0862">Zinc</keyword>
<keyword evidence="6" id="KW-1185">Reference proteome</keyword>
<evidence type="ECO:0000313" key="6">
    <source>
        <dbReference type="Proteomes" id="UP000818029"/>
    </source>
</evidence>
<dbReference type="PROSITE" id="PS50966">
    <property type="entry name" value="ZF_SWIM"/>
    <property type="match status" value="1"/>
</dbReference>
<accession>A0ABM3BQ93</accession>
<gene>
    <name evidence="7 8 9" type="primary">LOC107958517</name>
</gene>
<dbReference type="InterPro" id="IPR000270">
    <property type="entry name" value="PB1_dom"/>
</dbReference>
<dbReference type="GeneID" id="107958517"/>
<dbReference type="InterPro" id="IPR006564">
    <property type="entry name" value="Znf_PMZ"/>
</dbReference>
<dbReference type="SMART" id="SM00575">
    <property type="entry name" value="ZnF_PMZ"/>
    <property type="match status" value="1"/>
</dbReference>
<dbReference type="Pfam" id="PF03108">
    <property type="entry name" value="DBD_Tnp_Mut"/>
    <property type="match status" value="1"/>
</dbReference>
<evidence type="ECO:0000313" key="7">
    <source>
        <dbReference type="RefSeq" id="XP_040969228.1"/>
    </source>
</evidence>
<sequence>MRVKLFRNAKPLIGDLKTWFSLYMKNLKWGKEMIRHMKRRGRIYPKSLCKGMAKGKLILVSRSRGKFTLHNDGSLSYIGEEAHALSINTESKFEDLKAEVAEMWNHDPDSLTIKYFLPHNNKTLITVSNDKDLQHLLDFHGNSAAVDVYVLTNENQTSDQLTMYHCRSGMVDEPVTPAASVSGATEQLDSSASLTTDVDNQNNLTPEAPNANALQKLVKSWENCLTGLEQRFNNAHDFRVALNKFSIAHGFEYTFKTNRSRYIIANCKAEGCPWTIQAARLSTTKLFLIKRMSETHTCGAGNSSSRHPKVSSKLVKFLVKEKLRDSPNAKPREIINEILHDYGFKARYAHVWRGVESAKEKPQVSYDEGYNQIPSLFKQIIENNPGSMATLVTGEDLSFHLLFVSLQASLHGFKNGCRPLLFLDTMTIKSKYQSELLTATALDGNEGIFPVAFAVVDVVNDDNWHWFLVQLKSALSIFQPVTFVADRRVGFKKPISMIFKNSHHGYCLHRLIEGLKGDFNGSCSEEVLQVIITHFYDAARATALDGFRQSIENIRNISPEACEWILQSGPEHWSNALFQGSRYGYFSSNVAETFYSWVTELPITSIAKLIETICCKMMELMITQKSDSCLWLTKLTPAVEFKLEQHILKANMLQVPVSLGSTFEVCDSLGAINVVNIDLWDCSCREWQLKGFPCCHAVAVLQQLERSLYDYCSEYFTVDAFRSTYSNSINPIATADMAVLKKTSTIEVRPPALRHVLDPPKRRKKKYIHKGPFKRPLHCSKCQGAGHNRQTCHLFS</sequence>
<dbReference type="SUPFAM" id="SSF54277">
    <property type="entry name" value="CAD &amp; PB1 domains"/>
    <property type="match status" value="1"/>
</dbReference>
<evidence type="ECO:0000313" key="9">
    <source>
        <dbReference type="RefSeq" id="XP_040969230.1"/>
    </source>
</evidence>
<evidence type="ECO:0000313" key="8">
    <source>
        <dbReference type="RefSeq" id="XP_040969229.1"/>
    </source>
</evidence>
<keyword evidence="2 4" id="KW-0863">Zinc-finger</keyword>
<dbReference type="PANTHER" id="PTHR31973:SF182">
    <property type="entry name" value="SWIM-TYPE DOMAIN-CONTAINING PROTEIN"/>
    <property type="match status" value="1"/>
</dbReference>
<reference evidence="6" key="1">
    <citation type="journal article" date="2020" name="Nat. Genet.">
        <title>Genomic diversifications of five Gossypium allopolyploid species and their impact on cotton improvement.</title>
        <authorList>
            <person name="Chen Z.J."/>
            <person name="Sreedasyam A."/>
            <person name="Ando A."/>
            <person name="Song Q."/>
            <person name="De Santiago L.M."/>
            <person name="Hulse-Kemp A.M."/>
            <person name="Ding M."/>
            <person name="Ye W."/>
            <person name="Kirkbride R.C."/>
            <person name="Jenkins J."/>
            <person name="Plott C."/>
            <person name="Lovell J."/>
            <person name="Lin Y.M."/>
            <person name="Vaughn R."/>
            <person name="Liu B."/>
            <person name="Simpson S."/>
            <person name="Scheffler B.E."/>
            <person name="Wen L."/>
            <person name="Saski C.A."/>
            <person name="Grover C.E."/>
            <person name="Hu G."/>
            <person name="Conover J.L."/>
            <person name="Carlson J.W."/>
            <person name="Shu S."/>
            <person name="Boston L.B."/>
            <person name="Williams M."/>
            <person name="Peterson D.G."/>
            <person name="McGee K."/>
            <person name="Jones D.C."/>
            <person name="Wendel J.F."/>
            <person name="Stelly D.M."/>
            <person name="Grimwood J."/>
            <person name="Schmutz J."/>
        </authorList>
    </citation>
    <scope>NUCLEOTIDE SEQUENCE [LARGE SCALE GENOMIC DNA]</scope>
    <source>
        <strain evidence="6">cv. TM-1</strain>
    </source>
</reference>
<evidence type="ECO:0000256" key="3">
    <source>
        <dbReference type="ARBA" id="ARBA00022833"/>
    </source>
</evidence>